<sequence length="200" mass="22405">MPNVVKKGGRQDSDALVVGYAPRTELCNAINNAPRDMHHADRMGKAAVVGAREHELAKPELLDPPQTLKLSRVDQLEQEAITLFERDDVVNRVADQFWPRVAHFSHPRVGRASLAKAQWLLRERVALASTTQPLGLDCRIMYIGTQPQFFIAAPHRIVRRQTGCSICFDTWMCTGLRPGSSPYHRTLASPIERGFNCPVI</sequence>
<evidence type="ECO:0000313" key="1">
    <source>
        <dbReference type="EMBL" id="KKL80239.1"/>
    </source>
</evidence>
<accession>A0A0F9F1L4</accession>
<proteinExistence type="predicted"/>
<organism evidence="1">
    <name type="scientific">marine sediment metagenome</name>
    <dbReference type="NCBI Taxonomy" id="412755"/>
    <lineage>
        <taxon>unclassified sequences</taxon>
        <taxon>metagenomes</taxon>
        <taxon>ecological metagenomes</taxon>
    </lineage>
</organism>
<dbReference type="EMBL" id="LAZR01022915">
    <property type="protein sequence ID" value="KKL80239.1"/>
    <property type="molecule type" value="Genomic_DNA"/>
</dbReference>
<protein>
    <submittedName>
        <fullName evidence="1">Uncharacterized protein</fullName>
    </submittedName>
</protein>
<comment type="caution">
    <text evidence="1">The sequence shown here is derived from an EMBL/GenBank/DDBJ whole genome shotgun (WGS) entry which is preliminary data.</text>
</comment>
<name>A0A0F9F1L4_9ZZZZ</name>
<gene>
    <name evidence="1" type="ORF">LCGC14_2006740</name>
</gene>
<dbReference type="AlphaFoldDB" id="A0A0F9F1L4"/>
<reference evidence="1" key="1">
    <citation type="journal article" date="2015" name="Nature">
        <title>Complex archaea that bridge the gap between prokaryotes and eukaryotes.</title>
        <authorList>
            <person name="Spang A."/>
            <person name="Saw J.H."/>
            <person name="Jorgensen S.L."/>
            <person name="Zaremba-Niedzwiedzka K."/>
            <person name="Martijn J."/>
            <person name="Lind A.E."/>
            <person name="van Eijk R."/>
            <person name="Schleper C."/>
            <person name="Guy L."/>
            <person name="Ettema T.J."/>
        </authorList>
    </citation>
    <scope>NUCLEOTIDE SEQUENCE</scope>
</reference>